<dbReference type="AlphaFoldDB" id="A0A8T0TZ98"/>
<evidence type="ECO:0000313" key="3">
    <source>
        <dbReference type="Proteomes" id="UP000823388"/>
    </source>
</evidence>
<feature type="compositionally biased region" description="Basic and acidic residues" evidence="1">
    <location>
        <begin position="177"/>
        <end position="197"/>
    </location>
</feature>
<reference evidence="2" key="1">
    <citation type="submission" date="2020-05" db="EMBL/GenBank/DDBJ databases">
        <title>WGS assembly of Panicum virgatum.</title>
        <authorList>
            <person name="Lovell J.T."/>
            <person name="Jenkins J."/>
            <person name="Shu S."/>
            <person name="Juenger T.E."/>
            <person name="Schmutz J."/>
        </authorList>
    </citation>
    <scope>NUCLEOTIDE SEQUENCE</scope>
    <source>
        <strain evidence="2">AP13</strain>
    </source>
</reference>
<feature type="region of interest" description="Disordered" evidence="1">
    <location>
        <begin position="48"/>
        <end position="71"/>
    </location>
</feature>
<dbReference type="EMBL" id="CM029042">
    <property type="protein sequence ID" value="KAG2615098.1"/>
    <property type="molecule type" value="Genomic_DNA"/>
</dbReference>
<feature type="region of interest" description="Disordered" evidence="1">
    <location>
        <begin position="177"/>
        <end position="236"/>
    </location>
</feature>
<sequence>MYNEEAREMYLEETKHHFAFNHFLKVVWDQPKRKRYISSLYSKKTKLSEDAEDAPEIKTGEQGSMPVKKKHEAKGKVPALSSELQEDIQCSADPQNMTEKNHKEMIEAELQCLDQKLELDRSIQLTVKDKEMVISEMQTDLLIAGTLRVHKLQHGRDGLMADISRFYEFQHGSAVREDVPENKTHPQGRKTVEHAETVRGGLPEQETYPQGSKMTKSKRKRKGDASTPPSEVQEDIKHAVDLQTMLRRTARRCQRCSSAYRKRSLR</sequence>
<protein>
    <recommendedName>
        <fullName evidence="4">No apical meristem-associated C-terminal domain-containing protein</fullName>
    </recommendedName>
</protein>
<accession>A0A8T0TZ98</accession>
<organism evidence="2 3">
    <name type="scientific">Panicum virgatum</name>
    <name type="common">Blackwell switchgrass</name>
    <dbReference type="NCBI Taxonomy" id="38727"/>
    <lineage>
        <taxon>Eukaryota</taxon>
        <taxon>Viridiplantae</taxon>
        <taxon>Streptophyta</taxon>
        <taxon>Embryophyta</taxon>
        <taxon>Tracheophyta</taxon>
        <taxon>Spermatophyta</taxon>
        <taxon>Magnoliopsida</taxon>
        <taxon>Liliopsida</taxon>
        <taxon>Poales</taxon>
        <taxon>Poaceae</taxon>
        <taxon>PACMAD clade</taxon>
        <taxon>Panicoideae</taxon>
        <taxon>Panicodae</taxon>
        <taxon>Paniceae</taxon>
        <taxon>Panicinae</taxon>
        <taxon>Panicum</taxon>
        <taxon>Panicum sect. Hiantes</taxon>
    </lineage>
</organism>
<dbReference type="PANTHER" id="PTHR45224:SF10">
    <property type="entry name" value="OS09G0317700 PROTEIN"/>
    <property type="match status" value="1"/>
</dbReference>
<comment type="caution">
    <text evidence="2">The sequence shown here is derived from an EMBL/GenBank/DDBJ whole genome shotgun (WGS) entry which is preliminary data.</text>
</comment>
<evidence type="ECO:0000256" key="1">
    <source>
        <dbReference type="SAM" id="MobiDB-lite"/>
    </source>
</evidence>
<name>A0A8T0TZ98_PANVG</name>
<evidence type="ECO:0008006" key="4">
    <source>
        <dbReference type="Google" id="ProtNLM"/>
    </source>
</evidence>
<evidence type="ECO:0000313" key="2">
    <source>
        <dbReference type="EMBL" id="KAG2615098.1"/>
    </source>
</evidence>
<dbReference type="PANTHER" id="PTHR45224">
    <property type="entry name" value="OS01G0527900 PROTEIN-RELATED"/>
    <property type="match status" value="1"/>
</dbReference>
<proteinExistence type="predicted"/>
<dbReference type="Proteomes" id="UP000823388">
    <property type="component" value="Chromosome 3N"/>
</dbReference>
<gene>
    <name evidence="2" type="ORF">PVAP13_3NG030600</name>
</gene>
<keyword evidence="3" id="KW-1185">Reference proteome</keyword>